<reference evidence="5" key="1">
    <citation type="journal article" date="2016" name="Genome Announc.">
        <title>Draft genome sequences of fungus Aspergillus calidoustus.</title>
        <authorList>
            <person name="Horn F."/>
            <person name="Linde J."/>
            <person name="Mattern D.J."/>
            <person name="Walther G."/>
            <person name="Guthke R."/>
            <person name="Scherlach K."/>
            <person name="Martin K."/>
            <person name="Brakhage A.A."/>
            <person name="Petzke L."/>
            <person name="Valiante V."/>
        </authorList>
    </citation>
    <scope>NUCLEOTIDE SEQUENCE [LARGE SCALE GENOMIC DNA]</scope>
    <source>
        <strain evidence="5">SF006504</strain>
    </source>
</reference>
<keyword evidence="5" id="KW-1185">Reference proteome</keyword>
<protein>
    <submittedName>
        <fullName evidence="4">Uncharacterized protein</fullName>
    </submittedName>
</protein>
<dbReference type="Proteomes" id="UP000054771">
    <property type="component" value="Unassembled WGS sequence"/>
</dbReference>
<dbReference type="Pfam" id="PF00023">
    <property type="entry name" value="Ank"/>
    <property type="match status" value="1"/>
</dbReference>
<dbReference type="AlphaFoldDB" id="A0A0U5GTB2"/>
<evidence type="ECO:0000313" key="4">
    <source>
        <dbReference type="EMBL" id="CEN60311.1"/>
    </source>
</evidence>
<gene>
    <name evidence="4" type="ORF">ASPCAL02752</name>
</gene>
<dbReference type="InterPro" id="IPR002110">
    <property type="entry name" value="Ankyrin_rpt"/>
</dbReference>
<keyword evidence="2 3" id="KW-0040">ANK repeat</keyword>
<dbReference type="OrthoDB" id="4772757at2759"/>
<dbReference type="PANTHER" id="PTHR24198">
    <property type="entry name" value="ANKYRIN REPEAT AND PROTEIN KINASE DOMAIN-CONTAINING PROTEIN"/>
    <property type="match status" value="1"/>
</dbReference>
<dbReference type="EMBL" id="CDMC01000002">
    <property type="protein sequence ID" value="CEN60311.1"/>
    <property type="molecule type" value="Genomic_DNA"/>
</dbReference>
<proteinExistence type="predicted"/>
<dbReference type="PANTHER" id="PTHR24198:SF165">
    <property type="entry name" value="ANKYRIN REPEAT-CONTAINING PROTEIN-RELATED"/>
    <property type="match status" value="1"/>
</dbReference>
<dbReference type="Gene3D" id="1.25.40.20">
    <property type="entry name" value="Ankyrin repeat-containing domain"/>
    <property type="match status" value="1"/>
</dbReference>
<dbReference type="PROSITE" id="PS50088">
    <property type="entry name" value="ANK_REPEAT"/>
    <property type="match status" value="2"/>
</dbReference>
<organism evidence="4 5">
    <name type="scientific">Aspergillus calidoustus</name>
    <dbReference type="NCBI Taxonomy" id="454130"/>
    <lineage>
        <taxon>Eukaryota</taxon>
        <taxon>Fungi</taxon>
        <taxon>Dikarya</taxon>
        <taxon>Ascomycota</taxon>
        <taxon>Pezizomycotina</taxon>
        <taxon>Eurotiomycetes</taxon>
        <taxon>Eurotiomycetidae</taxon>
        <taxon>Eurotiales</taxon>
        <taxon>Aspergillaceae</taxon>
        <taxon>Aspergillus</taxon>
        <taxon>Aspergillus subgen. Nidulantes</taxon>
    </lineage>
</organism>
<feature type="repeat" description="ANK" evidence="3">
    <location>
        <begin position="105"/>
        <end position="138"/>
    </location>
</feature>
<feature type="repeat" description="ANK" evidence="3">
    <location>
        <begin position="35"/>
        <end position="67"/>
    </location>
</feature>
<dbReference type="Gene3D" id="2.60.120.200">
    <property type="match status" value="1"/>
</dbReference>
<dbReference type="SUPFAM" id="SSF48403">
    <property type="entry name" value="Ankyrin repeat"/>
    <property type="match status" value="1"/>
</dbReference>
<sequence>MQSIWEDARTGKLTEKRLLDHMMEDPESLDGPDTTGTTPLGHALKASKASVVELLMKNTADPDTLSEGLTPTYLAVIAPDNSERLLQLLLGRNPKTLDAPVPLKKNETPLMAAIAVARNPRIVKQLVEAGASLDKTNGDGKSARRLVDLLPEEEKKETLDAGVFIHYVSANELAVLREPVAAGGTIVIQAPFMIDDAPRNRAEAGIDLMYLDSSTGDASDEESFDMPLQMTIDRVDRAIECKSKQAYRGYQGRTTLKPQPWLGQQNLTLSVEIAEDEFVVYANGRKTGGVRRAIKAPITHINYWTLFAGMAPIMGDRLTVTTYRDSSLVP</sequence>
<name>A0A0U5GTB2_ASPCI</name>
<evidence type="ECO:0000256" key="2">
    <source>
        <dbReference type="ARBA" id="ARBA00023043"/>
    </source>
</evidence>
<dbReference type="STRING" id="454130.A0A0U5GTB2"/>
<keyword evidence="1" id="KW-0677">Repeat</keyword>
<evidence type="ECO:0000256" key="1">
    <source>
        <dbReference type="ARBA" id="ARBA00022737"/>
    </source>
</evidence>
<evidence type="ECO:0000313" key="5">
    <source>
        <dbReference type="Proteomes" id="UP000054771"/>
    </source>
</evidence>
<dbReference type="SMART" id="SM00248">
    <property type="entry name" value="ANK"/>
    <property type="match status" value="3"/>
</dbReference>
<dbReference type="InterPro" id="IPR036770">
    <property type="entry name" value="Ankyrin_rpt-contain_sf"/>
</dbReference>
<evidence type="ECO:0000256" key="3">
    <source>
        <dbReference type="PROSITE-ProRule" id="PRU00023"/>
    </source>
</evidence>
<accession>A0A0U5GTB2</accession>